<dbReference type="OrthoDB" id="3576891at2"/>
<feature type="chain" id="PRO_5020751190" evidence="2">
    <location>
        <begin position="30"/>
        <end position="106"/>
    </location>
</feature>
<evidence type="ECO:0000256" key="2">
    <source>
        <dbReference type="SAM" id="SignalP"/>
    </source>
</evidence>
<protein>
    <submittedName>
        <fullName evidence="3">Uncharacterized protein</fullName>
    </submittedName>
</protein>
<proteinExistence type="predicted"/>
<feature type="region of interest" description="Disordered" evidence="1">
    <location>
        <begin position="68"/>
        <end position="106"/>
    </location>
</feature>
<accession>A0A4Q7UPT7</accession>
<feature type="signal peptide" evidence="2">
    <location>
        <begin position="1"/>
        <end position="29"/>
    </location>
</feature>
<gene>
    <name evidence="3" type="ORF">EV383_0342</name>
</gene>
<dbReference type="AlphaFoldDB" id="A0A4Q7UPT7"/>
<dbReference type="RefSeq" id="WP_130288276.1">
    <property type="nucleotide sequence ID" value="NZ_SHKL01000001.1"/>
</dbReference>
<dbReference type="EMBL" id="SHKL01000001">
    <property type="protein sequence ID" value="RZT83536.1"/>
    <property type="molecule type" value="Genomic_DNA"/>
</dbReference>
<dbReference type="Proteomes" id="UP000291591">
    <property type="component" value="Unassembled WGS sequence"/>
</dbReference>
<name>A0A4Q7UPT7_PSEST</name>
<dbReference type="InterPro" id="IPR006311">
    <property type="entry name" value="TAT_signal"/>
</dbReference>
<comment type="caution">
    <text evidence="3">The sequence shown here is derived from an EMBL/GenBank/DDBJ whole genome shotgun (WGS) entry which is preliminary data.</text>
</comment>
<dbReference type="PROSITE" id="PS51318">
    <property type="entry name" value="TAT"/>
    <property type="match status" value="1"/>
</dbReference>
<evidence type="ECO:0000313" key="3">
    <source>
        <dbReference type="EMBL" id="RZT83536.1"/>
    </source>
</evidence>
<reference evidence="3 4" key="1">
    <citation type="submission" date="2019-02" db="EMBL/GenBank/DDBJ databases">
        <title>Sequencing the genomes of 1000 actinobacteria strains.</title>
        <authorList>
            <person name="Klenk H.-P."/>
        </authorList>
    </citation>
    <scope>NUCLEOTIDE SEQUENCE [LARGE SCALE GENOMIC DNA]</scope>
    <source>
        <strain evidence="3 4">DSM 45779</strain>
    </source>
</reference>
<organism evidence="3 4">
    <name type="scientific">Pseudonocardia sediminis</name>
    <dbReference type="NCBI Taxonomy" id="1397368"/>
    <lineage>
        <taxon>Bacteria</taxon>
        <taxon>Bacillati</taxon>
        <taxon>Actinomycetota</taxon>
        <taxon>Actinomycetes</taxon>
        <taxon>Pseudonocardiales</taxon>
        <taxon>Pseudonocardiaceae</taxon>
        <taxon>Pseudonocardia</taxon>
    </lineage>
</organism>
<evidence type="ECO:0000313" key="4">
    <source>
        <dbReference type="Proteomes" id="UP000291591"/>
    </source>
</evidence>
<sequence length="106" mass="10956">MKNPIRRSLIAVGALSAVAFPLAAGVASADEDSEHGYPSTQSPTQAVDAVVATVDTANFGFIDSLDTFSPTNRPDGVNGTDTEIPQPDPRFVEGPVGGLLLDGPFE</sequence>
<keyword evidence="4" id="KW-1185">Reference proteome</keyword>
<keyword evidence="2" id="KW-0732">Signal</keyword>
<evidence type="ECO:0000256" key="1">
    <source>
        <dbReference type="SAM" id="MobiDB-lite"/>
    </source>
</evidence>